<dbReference type="FunFam" id="1.20.5.300:FF:000001">
    <property type="entry name" value="striatin isoform X1"/>
    <property type="match status" value="1"/>
</dbReference>
<feature type="region of interest" description="Disordered" evidence="11">
    <location>
        <begin position="106"/>
        <end position="144"/>
    </location>
</feature>
<evidence type="ECO:0000313" key="13">
    <source>
        <dbReference type="EMBL" id="CAD5119017.1"/>
    </source>
</evidence>
<dbReference type="PROSITE" id="PS50294">
    <property type="entry name" value="WD_REPEATS_REGION"/>
    <property type="match status" value="3"/>
</dbReference>
<keyword evidence="7" id="KW-0112">Calmodulin-binding</keyword>
<dbReference type="InterPro" id="IPR019775">
    <property type="entry name" value="WD40_repeat_CS"/>
</dbReference>
<dbReference type="InterPro" id="IPR036322">
    <property type="entry name" value="WD40_repeat_dom_sf"/>
</dbReference>
<keyword evidence="8 10" id="KW-0175">Coiled coil</keyword>
<feature type="region of interest" description="Disordered" evidence="11">
    <location>
        <begin position="278"/>
        <end position="326"/>
    </location>
</feature>
<evidence type="ECO:0000256" key="6">
    <source>
        <dbReference type="ARBA" id="ARBA00022737"/>
    </source>
</evidence>
<feature type="region of interest" description="Disordered" evidence="11">
    <location>
        <begin position="215"/>
        <end position="243"/>
    </location>
</feature>
<feature type="repeat" description="WD" evidence="9">
    <location>
        <begin position="478"/>
        <end position="508"/>
    </location>
</feature>
<evidence type="ECO:0000256" key="4">
    <source>
        <dbReference type="ARBA" id="ARBA00022553"/>
    </source>
</evidence>
<dbReference type="Proteomes" id="UP000549394">
    <property type="component" value="Unassembled WGS sequence"/>
</dbReference>
<protein>
    <recommendedName>
        <fullName evidence="12">Striatin N-terminal domain-containing protein</fullName>
    </recommendedName>
</protein>
<evidence type="ECO:0000256" key="1">
    <source>
        <dbReference type="ARBA" id="ARBA00004496"/>
    </source>
</evidence>
<dbReference type="InterPro" id="IPR013258">
    <property type="entry name" value="Striatin_N"/>
</dbReference>
<dbReference type="InterPro" id="IPR020472">
    <property type="entry name" value="WD40_PAC1"/>
</dbReference>
<reference evidence="13 14" key="1">
    <citation type="submission" date="2020-08" db="EMBL/GenBank/DDBJ databases">
        <authorList>
            <person name="Hejnol A."/>
        </authorList>
    </citation>
    <scope>NUCLEOTIDE SEQUENCE [LARGE SCALE GENOMIC DNA]</scope>
</reference>
<dbReference type="OrthoDB" id="727118at2759"/>
<feature type="repeat" description="WD" evidence="9">
    <location>
        <begin position="610"/>
        <end position="651"/>
    </location>
</feature>
<feature type="repeat" description="WD" evidence="9">
    <location>
        <begin position="368"/>
        <end position="409"/>
    </location>
</feature>
<keyword evidence="3" id="KW-0963">Cytoplasm</keyword>
<dbReference type="InterPro" id="IPR051488">
    <property type="entry name" value="WD_repeat_striatin"/>
</dbReference>
<dbReference type="InterPro" id="IPR001680">
    <property type="entry name" value="WD40_rpt"/>
</dbReference>
<keyword evidence="6" id="KW-0677">Repeat</keyword>
<dbReference type="PANTHER" id="PTHR15653:SF0">
    <property type="entry name" value="CONNECTOR OF KINASE TO AP-1, ISOFORM E"/>
    <property type="match status" value="1"/>
</dbReference>
<dbReference type="CDD" id="cd00200">
    <property type="entry name" value="WD40"/>
    <property type="match status" value="1"/>
</dbReference>
<accession>A0A7I8VTI0</accession>
<feature type="compositionally biased region" description="Basic and acidic residues" evidence="11">
    <location>
        <begin position="123"/>
        <end position="132"/>
    </location>
</feature>
<dbReference type="PANTHER" id="PTHR15653">
    <property type="entry name" value="STRIATIN"/>
    <property type="match status" value="1"/>
</dbReference>
<dbReference type="SUPFAM" id="SSF50978">
    <property type="entry name" value="WD40 repeat-like"/>
    <property type="match status" value="1"/>
</dbReference>
<dbReference type="Gene3D" id="1.20.5.300">
    <property type="match status" value="1"/>
</dbReference>
<evidence type="ECO:0000313" key="14">
    <source>
        <dbReference type="Proteomes" id="UP000549394"/>
    </source>
</evidence>
<evidence type="ECO:0000256" key="9">
    <source>
        <dbReference type="PROSITE-ProRule" id="PRU00221"/>
    </source>
</evidence>
<evidence type="ECO:0000256" key="11">
    <source>
        <dbReference type="SAM" id="MobiDB-lite"/>
    </source>
</evidence>
<gene>
    <name evidence="13" type="ORF">DGYR_LOCUS7311</name>
</gene>
<dbReference type="PROSITE" id="PS50082">
    <property type="entry name" value="WD_REPEATS_2"/>
    <property type="match status" value="5"/>
</dbReference>
<sequence length="688" mass="77570">MEEGAAFHNAAEIGNNMNMQGSSIGRKVEEVNQRAQYSMPGILHFLETEWAKFQMERAEWEVERAELQARIAFLQGERKGQENLKQDLVRRIKMLEYALKQERTKMQKMKMANSVSSPPTTSEFKDDEERPSSETTQSTNSASWRQGRHLLRQYLQEIGYAETIINVRSARVRQMLDLDRPVNGSRGKMLTEKALYEAEASVIATMDFLQSNHDDAVFNPDASDEEEDISDRVKSRKDTDSEASVIKQFEEMLETADADDSTKEDWEVDEPYLKRLQEEFKKDQRGKKPSARPTRQSLNNMLKSLEGHTEEEEEEESNTNESNKALTGADLVLGELKDLTVSNICEEESHVSSVVEPNRKTWQAKYMLRSHFDAIRSLAFFSNDDVLVTGGEDHTLKLWNVQRNLRTSPGKKAIAAMDIEPVYTFRGHRSPVIKVALSENSEYVYSSSLDGEIRIWKTPLISIDPYELYDSSTNAHVINKHTDAVWGLASRDDFFISASSDSTVGIWKDDASLQRTINFPIEYGIPTCVDILKANNNQVLVSCSEPNPTAAIIYDIETGESITRLDIPDSKVGRVNSVAAHPSSSLVITAHDDRQLRFFDTQSGKMIHSMIAHLDCITSVGIDPSGLYCVSGSHDASLRIWSIETRQCIQEITAHRKKFDEAILDVAFHPNKPLIASAGADALAKVFI</sequence>
<feature type="compositionally biased region" description="Basic and acidic residues" evidence="11">
    <location>
        <begin position="230"/>
        <end position="240"/>
    </location>
</feature>
<proteinExistence type="inferred from homology"/>
<feature type="compositionally biased region" description="Polar residues" evidence="11">
    <location>
        <begin position="113"/>
        <end position="122"/>
    </location>
</feature>
<name>A0A7I8VTI0_9ANNE</name>
<evidence type="ECO:0000256" key="5">
    <source>
        <dbReference type="ARBA" id="ARBA00022574"/>
    </source>
</evidence>
<feature type="compositionally biased region" description="Polar residues" evidence="11">
    <location>
        <begin position="293"/>
        <end position="302"/>
    </location>
</feature>
<organism evidence="13 14">
    <name type="scientific">Dimorphilus gyrociliatus</name>
    <dbReference type="NCBI Taxonomy" id="2664684"/>
    <lineage>
        <taxon>Eukaryota</taxon>
        <taxon>Metazoa</taxon>
        <taxon>Spiralia</taxon>
        <taxon>Lophotrochozoa</taxon>
        <taxon>Annelida</taxon>
        <taxon>Polychaeta</taxon>
        <taxon>Polychaeta incertae sedis</taxon>
        <taxon>Dinophilidae</taxon>
        <taxon>Dimorphilus</taxon>
    </lineage>
</organism>
<keyword evidence="5 9" id="KW-0853">WD repeat</keyword>
<feature type="compositionally biased region" description="Acidic residues" evidence="11">
    <location>
        <begin position="309"/>
        <end position="318"/>
    </location>
</feature>
<evidence type="ECO:0000256" key="3">
    <source>
        <dbReference type="ARBA" id="ARBA00022490"/>
    </source>
</evidence>
<dbReference type="Pfam" id="PF00400">
    <property type="entry name" value="WD40"/>
    <property type="match status" value="6"/>
</dbReference>
<feature type="domain" description="Striatin N-terminal" evidence="12">
    <location>
        <begin position="38"/>
        <end position="164"/>
    </location>
</feature>
<dbReference type="PROSITE" id="PS00678">
    <property type="entry name" value="WD_REPEATS_1"/>
    <property type="match status" value="1"/>
</dbReference>
<dbReference type="GO" id="GO:0005516">
    <property type="term" value="F:calmodulin binding"/>
    <property type="evidence" value="ECO:0007669"/>
    <property type="project" value="UniProtKB-KW"/>
</dbReference>
<dbReference type="AlphaFoldDB" id="A0A7I8VTI0"/>
<keyword evidence="14" id="KW-1185">Reference proteome</keyword>
<dbReference type="EMBL" id="CAJFCJ010000009">
    <property type="protein sequence ID" value="CAD5119017.1"/>
    <property type="molecule type" value="Genomic_DNA"/>
</dbReference>
<evidence type="ECO:0000256" key="8">
    <source>
        <dbReference type="ARBA" id="ARBA00023054"/>
    </source>
</evidence>
<evidence type="ECO:0000256" key="7">
    <source>
        <dbReference type="ARBA" id="ARBA00022860"/>
    </source>
</evidence>
<comment type="similarity">
    <text evidence="2">Belongs to the WD repeat striatin family.</text>
</comment>
<evidence type="ECO:0000256" key="2">
    <source>
        <dbReference type="ARBA" id="ARBA00009616"/>
    </source>
</evidence>
<feature type="repeat" description="WD" evidence="9">
    <location>
        <begin position="425"/>
        <end position="457"/>
    </location>
</feature>
<comment type="caution">
    <text evidence="13">The sequence shown here is derived from an EMBL/GenBank/DDBJ whole genome shotgun (WGS) entry which is preliminary data.</text>
</comment>
<feature type="repeat" description="WD" evidence="9">
    <location>
        <begin position="568"/>
        <end position="609"/>
    </location>
</feature>
<dbReference type="Gene3D" id="2.130.10.10">
    <property type="entry name" value="YVTN repeat-like/Quinoprotein amine dehydrogenase"/>
    <property type="match status" value="2"/>
</dbReference>
<dbReference type="SMART" id="SM00320">
    <property type="entry name" value="WD40"/>
    <property type="match status" value="6"/>
</dbReference>
<comment type="subcellular location">
    <subcellularLocation>
        <location evidence="1">Cytoplasm</location>
    </subcellularLocation>
</comment>
<dbReference type="GO" id="GO:0005737">
    <property type="term" value="C:cytoplasm"/>
    <property type="evidence" value="ECO:0007669"/>
    <property type="project" value="UniProtKB-SubCell"/>
</dbReference>
<evidence type="ECO:0000256" key="10">
    <source>
        <dbReference type="SAM" id="Coils"/>
    </source>
</evidence>
<keyword evidence="4" id="KW-0597">Phosphoprotein</keyword>
<feature type="compositionally biased region" description="Polar residues" evidence="11">
    <location>
        <begin position="133"/>
        <end position="144"/>
    </location>
</feature>
<feature type="coiled-coil region" evidence="10">
    <location>
        <begin position="57"/>
        <end position="84"/>
    </location>
</feature>
<dbReference type="InterPro" id="IPR015943">
    <property type="entry name" value="WD40/YVTN_repeat-like_dom_sf"/>
</dbReference>
<evidence type="ECO:0000259" key="12">
    <source>
        <dbReference type="Pfam" id="PF08232"/>
    </source>
</evidence>
<dbReference type="PRINTS" id="PR00320">
    <property type="entry name" value="GPROTEINBRPT"/>
</dbReference>
<dbReference type="Pfam" id="PF08232">
    <property type="entry name" value="Striatin"/>
    <property type="match status" value="1"/>
</dbReference>